<dbReference type="Proteomes" id="UP001255856">
    <property type="component" value="Unassembled WGS sequence"/>
</dbReference>
<feature type="region of interest" description="Disordered" evidence="4">
    <location>
        <begin position="93"/>
        <end position="112"/>
    </location>
</feature>
<feature type="domain" description="CCT" evidence="5">
    <location>
        <begin position="206"/>
        <end position="248"/>
    </location>
</feature>
<organism evidence="6 7">
    <name type="scientific">Prototheca wickerhamii</name>
    <dbReference type="NCBI Taxonomy" id="3111"/>
    <lineage>
        <taxon>Eukaryota</taxon>
        <taxon>Viridiplantae</taxon>
        <taxon>Chlorophyta</taxon>
        <taxon>core chlorophytes</taxon>
        <taxon>Trebouxiophyceae</taxon>
        <taxon>Chlorellales</taxon>
        <taxon>Chlorellaceae</taxon>
        <taxon>Prototheca</taxon>
    </lineage>
</organism>
<evidence type="ECO:0000313" key="7">
    <source>
        <dbReference type="Proteomes" id="UP001255856"/>
    </source>
</evidence>
<proteinExistence type="predicted"/>
<dbReference type="GO" id="GO:0003700">
    <property type="term" value="F:DNA-binding transcription factor activity"/>
    <property type="evidence" value="ECO:0007669"/>
    <property type="project" value="TreeGrafter"/>
</dbReference>
<evidence type="ECO:0000259" key="5">
    <source>
        <dbReference type="PROSITE" id="PS51017"/>
    </source>
</evidence>
<evidence type="ECO:0000256" key="3">
    <source>
        <dbReference type="PROSITE-ProRule" id="PRU00357"/>
    </source>
</evidence>
<dbReference type="EMBL" id="JASFZW010000003">
    <property type="protein sequence ID" value="KAK2079424.1"/>
    <property type="molecule type" value="Genomic_DNA"/>
</dbReference>
<evidence type="ECO:0000256" key="2">
    <source>
        <dbReference type="ARBA" id="ARBA00023242"/>
    </source>
</evidence>
<accession>A0AAD9MI13</accession>
<keyword evidence="7" id="KW-1185">Reference proteome</keyword>
<gene>
    <name evidence="6" type="ORF">QBZ16_003116</name>
</gene>
<dbReference type="InterPro" id="IPR010402">
    <property type="entry name" value="CCT_domain"/>
</dbReference>
<evidence type="ECO:0000256" key="1">
    <source>
        <dbReference type="ARBA" id="ARBA00004123"/>
    </source>
</evidence>
<comment type="caution">
    <text evidence="6">The sequence shown here is derived from an EMBL/GenBank/DDBJ whole genome shotgun (WGS) entry which is preliminary data.</text>
</comment>
<dbReference type="PANTHER" id="PTHR31319:SF114">
    <property type="entry name" value="OS12G0262400 PROTEIN"/>
    <property type="match status" value="1"/>
</dbReference>
<dbReference type="InterPro" id="IPR045281">
    <property type="entry name" value="CONSTANS-like"/>
</dbReference>
<dbReference type="PROSITE" id="PS51017">
    <property type="entry name" value="CCT"/>
    <property type="match status" value="1"/>
</dbReference>
<comment type="subcellular location">
    <subcellularLocation>
        <location evidence="1 3">Nucleus</location>
    </subcellularLocation>
</comment>
<dbReference type="AlphaFoldDB" id="A0AAD9MI13"/>
<dbReference type="Pfam" id="PF06203">
    <property type="entry name" value="CCT"/>
    <property type="match status" value="1"/>
</dbReference>
<protein>
    <recommendedName>
        <fullName evidence="5">CCT domain-containing protein</fullName>
    </recommendedName>
</protein>
<keyword evidence="2 3" id="KW-0539">Nucleus</keyword>
<name>A0AAD9MI13_PROWI</name>
<evidence type="ECO:0000313" key="6">
    <source>
        <dbReference type="EMBL" id="KAK2079424.1"/>
    </source>
</evidence>
<feature type="region of interest" description="Disordered" evidence="4">
    <location>
        <begin position="167"/>
        <end position="194"/>
    </location>
</feature>
<dbReference type="GO" id="GO:0005634">
    <property type="term" value="C:nucleus"/>
    <property type="evidence" value="ECO:0007669"/>
    <property type="project" value="UniProtKB-SubCell"/>
</dbReference>
<dbReference type="PANTHER" id="PTHR31319">
    <property type="entry name" value="ZINC FINGER PROTEIN CONSTANS-LIKE 4"/>
    <property type="match status" value="1"/>
</dbReference>
<sequence>MAHLLCARPLYAGHYALPLYDFDKSGHYGLTLAAEQACGSLEVSSTPSMKSENFWDRSVFSPAEETTVPLILRSSADSTAALPLGDHFDLDDLETSPLVGKQGSALRGPPTEDDLESWLLASLARGPPGAAPPAQAPALSAVRCTMGPLVGITCSVPPPVEPAPFVMPKPEPKAEPRGALPAPTPEPEQRSGDLGRLAMGGVALTRRERVERYLAKRARRSNRRVVRYHCRKVYADARPRIKGRFVTPEELEAYRAAEAAGAQA</sequence>
<evidence type="ECO:0000256" key="4">
    <source>
        <dbReference type="SAM" id="MobiDB-lite"/>
    </source>
</evidence>
<reference evidence="6" key="1">
    <citation type="submission" date="2021-01" db="EMBL/GenBank/DDBJ databases">
        <authorList>
            <person name="Eckstrom K.M.E."/>
        </authorList>
    </citation>
    <scope>NUCLEOTIDE SEQUENCE</scope>
    <source>
        <strain evidence="6">UVCC 0001</strain>
    </source>
</reference>